<name>A0ACB8GI30_PSICU</name>
<proteinExistence type="predicted"/>
<organism evidence="1 2">
    <name type="scientific">Psilocybe cubensis</name>
    <name type="common">Psychedelic mushroom</name>
    <name type="synonym">Stropharia cubensis</name>
    <dbReference type="NCBI Taxonomy" id="181762"/>
    <lineage>
        <taxon>Eukaryota</taxon>
        <taxon>Fungi</taxon>
        <taxon>Dikarya</taxon>
        <taxon>Basidiomycota</taxon>
        <taxon>Agaricomycotina</taxon>
        <taxon>Agaricomycetes</taxon>
        <taxon>Agaricomycetidae</taxon>
        <taxon>Agaricales</taxon>
        <taxon>Agaricineae</taxon>
        <taxon>Strophariaceae</taxon>
        <taxon>Psilocybe</taxon>
    </lineage>
</organism>
<evidence type="ECO:0000313" key="2">
    <source>
        <dbReference type="Proteomes" id="UP000664032"/>
    </source>
</evidence>
<dbReference type="EMBL" id="JAFIQS020000013">
    <property type="protein sequence ID" value="KAH9474724.1"/>
    <property type="molecule type" value="Genomic_DNA"/>
</dbReference>
<comment type="caution">
    <text evidence="1">The sequence shown here is derived from an EMBL/GenBank/DDBJ whole genome shotgun (WGS) entry which is preliminary data.</text>
</comment>
<reference evidence="1" key="1">
    <citation type="submission" date="2021-10" db="EMBL/GenBank/DDBJ databases">
        <title>Psilocybe cubensis genome.</title>
        <authorList>
            <person name="Mckernan K.J."/>
            <person name="Crawford S."/>
            <person name="Trippe A."/>
            <person name="Kane L.T."/>
            <person name="Mclaughlin S."/>
        </authorList>
    </citation>
    <scope>NUCLEOTIDE SEQUENCE</scope>
    <source>
        <strain evidence="1">MGC-MH-2018</strain>
    </source>
</reference>
<dbReference type="Proteomes" id="UP000664032">
    <property type="component" value="Unassembled WGS sequence"/>
</dbReference>
<accession>A0ACB8GI30</accession>
<protein>
    <submittedName>
        <fullName evidence="1">Aspyridones efflux protein apdF</fullName>
    </submittedName>
</protein>
<evidence type="ECO:0000313" key="1">
    <source>
        <dbReference type="EMBL" id="KAH9474724.1"/>
    </source>
</evidence>
<keyword evidence="2" id="KW-1185">Reference proteome</keyword>
<gene>
    <name evidence="1" type="ORF">JR316_0013189</name>
</gene>
<sequence>MVCTAATIFSVLGVRSSATLIVVSVMYRFFSGAWLSVSMAALASLSRSPQEVGARIGLALALSSAAGSLVSTPIQGALLGSEFRWSRPAIFSGVFMLISVAFNLVTRVLLAKERGTQKV</sequence>